<evidence type="ECO:0000313" key="3">
    <source>
        <dbReference type="EMBL" id="KIJ27397.1"/>
    </source>
</evidence>
<feature type="transmembrane region" description="Helical" evidence="2">
    <location>
        <begin position="32"/>
        <end position="52"/>
    </location>
</feature>
<name>A0A0C9UEI4_SPHS4</name>
<reference evidence="3 4" key="1">
    <citation type="submission" date="2014-06" db="EMBL/GenBank/DDBJ databases">
        <title>Evolutionary Origins and Diversification of the Mycorrhizal Mutualists.</title>
        <authorList>
            <consortium name="DOE Joint Genome Institute"/>
            <consortium name="Mycorrhizal Genomics Consortium"/>
            <person name="Kohler A."/>
            <person name="Kuo A."/>
            <person name="Nagy L.G."/>
            <person name="Floudas D."/>
            <person name="Copeland A."/>
            <person name="Barry K.W."/>
            <person name="Cichocki N."/>
            <person name="Veneault-Fourrey C."/>
            <person name="LaButti K."/>
            <person name="Lindquist E.A."/>
            <person name="Lipzen A."/>
            <person name="Lundell T."/>
            <person name="Morin E."/>
            <person name="Murat C."/>
            <person name="Riley R."/>
            <person name="Ohm R."/>
            <person name="Sun H."/>
            <person name="Tunlid A."/>
            <person name="Henrissat B."/>
            <person name="Grigoriev I.V."/>
            <person name="Hibbett D.S."/>
            <person name="Martin F."/>
        </authorList>
    </citation>
    <scope>NUCLEOTIDE SEQUENCE [LARGE SCALE GENOMIC DNA]</scope>
    <source>
        <strain evidence="3 4">SS14</strain>
    </source>
</reference>
<organism evidence="3 4">
    <name type="scientific">Sphaerobolus stellatus (strain SS14)</name>
    <dbReference type="NCBI Taxonomy" id="990650"/>
    <lineage>
        <taxon>Eukaryota</taxon>
        <taxon>Fungi</taxon>
        <taxon>Dikarya</taxon>
        <taxon>Basidiomycota</taxon>
        <taxon>Agaricomycotina</taxon>
        <taxon>Agaricomycetes</taxon>
        <taxon>Phallomycetidae</taxon>
        <taxon>Geastrales</taxon>
        <taxon>Sphaerobolaceae</taxon>
        <taxon>Sphaerobolus</taxon>
    </lineage>
</organism>
<dbReference type="OrthoDB" id="3248709at2759"/>
<keyword evidence="4" id="KW-1185">Reference proteome</keyword>
<keyword evidence="2" id="KW-1133">Transmembrane helix</keyword>
<evidence type="ECO:0000256" key="2">
    <source>
        <dbReference type="SAM" id="Phobius"/>
    </source>
</evidence>
<gene>
    <name evidence="3" type="ORF">M422DRAFT_271458</name>
</gene>
<proteinExistence type="predicted"/>
<dbReference type="AlphaFoldDB" id="A0A0C9UEI4"/>
<feature type="compositionally biased region" description="Low complexity" evidence="1">
    <location>
        <begin position="164"/>
        <end position="182"/>
    </location>
</feature>
<protein>
    <submittedName>
        <fullName evidence="3">Uncharacterized protein</fullName>
    </submittedName>
</protein>
<accession>A0A0C9UEI4</accession>
<dbReference type="EMBL" id="KN837337">
    <property type="protein sequence ID" value="KIJ27397.1"/>
    <property type="molecule type" value="Genomic_DNA"/>
</dbReference>
<dbReference type="HOGENOM" id="CLU_1305556_0_0_1"/>
<evidence type="ECO:0000313" key="4">
    <source>
        <dbReference type="Proteomes" id="UP000054279"/>
    </source>
</evidence>
<feature type="transmembrane region" description="Helical" evidence="2">
    <location>
        <begin position="72"/>
        <end position="90"/>
    </location>
</feature>
<sequence length="211" mass="23145">MLPPPPSPAPKTKSSWELRVPRDAAFIVLRNNLGGLLGVFLFNWFIPIYPYLKRVLLPSDWQYIVSVLDKAFLALLFGLNIIVALVSIRWPRTAYPPIRTPKKLPPPPNNTPVRLPVKNLGASPFSASKSLNSSGYASTPASPAQSRLRDFSITSSTSTPLNQSGFSSLSASASMNSSPLAAYRGRHPRTSGRAVDFQILRDFTTEADESY</sequence>
<keyword evidence="2" id="KW-0472">Membrane</keyword>
<feature type="region of interest" description="Disordered" evidence="1">
    <location>
        <begin position="155"/>
        <end position="191"/>
    </location>
</feature>
<dbReference type="Proteomes" id="UP000054279">
    <property type="component" value="Unassembled WGS sequence"/>
</dbReference>
<keyword evidence="2" id="KW-0812">Transmembrane</keyword>
<evidence type="ECO:0000256" key="1">
    <source>
        <dbReference type="SAM" id="MobiDB-lite"/>
    </source>
</evidence>